<dbReference type="InterPro" id="IPR036291">
    <property type="entry name" value="NAD(P)-bd_dom_sf"/>
</dbReference>
<evidence type="ECO:0000256" key="1">
    <source>
        <dbReference type="RuleBase" id="RU000363"/>
    </source>
</evidence>
<dbReference type="AlphaFoldDB" id="A0AAD9JAQ6"/>
<sequence>MMARPLGGKVCLVTGATRGIGKGVALQLGQAGATVYITGRTLKRTNNIPGSLEDTAKEVESRGGRCIPIQCDHTDDAQVRGVFERIKQNHDGQLDILVNNAYAAVKAISSNMSKRFWEHDDNMWDTVNSVGLRNHYLCTVFAARMMVPRQQGLIVNISSAGGLRYLFNVPYGVGKAAVDRMAVDCAHELRKHKVAMLSLWPGSVKTEFITEYLAEASEKAAEDNAAAKRTKALFIDGESPEFSGKVIVGLAQDPNLMKKSGRILLSADVAKEYNIRDIDGQEIHSFRSVSVMLKMAGWQRTAAVIPRFIKVPYFMVTLLNSKF</sequence>
<keyword evidence="3" id="KW-1185">Reference proteome</keyword>
<dbReference type="CDD" id="cd09763">
    <property type="entry name" value="DHRS1-like_SDR_c"/>
    <property type="match status" value="1"/>
</dbReference>
<dbReference type="PANTHER" id="PTHR44147:SF2">
    <property type="entry name" value="DEHYDROGENASE_REDUCTASE SDR FAMILY MEMBER 1"/>
    <property type="match status" value="1"/>
</dbReference>
<dbReference type="PANTHER" id="PTHR44147">
    <property type="entry name" value="DEHYDROGENASE/REDUCTASE SDR FAMILY MEMBER 1"/>
    <property type="match status" value="1"/>
</dbReference>
<dbReference type="InterPro" id="IPR002347">
    <property type="entry name" value="SDR_fam"/>
</dbReference>
<dbReference type="SUPFAM" id="SSF51735">
    <property type="entry name" value="NAD(P)-binding Rossmann-fold domains"/>
    <property type="match status" value="1"/>
</dbReference>
<organism evidence="2 3">
    <name type="scientific">Paralvinella palmiformis</name>
    <dbReference type="NCBI Taxonomy" id="53620"/>
    <lineage>
        <taxon>Eukaryota</taxon>
        <taxon>Metazoa</taxon>
        <taxon>Spiralia</taxon>
        <taxon>Lophotrochozoa</taxon>
        <taxon>Annelida</taxon>
        <taxon>Polychaeta</taxon>
        <taxon>Sedentaria</taxon>
        <taxon>Canalipalpata</taxon>
        <taxon>Terebellida</taxon>
        <taxon>Terebelliformia</taxon>
        <taxon>Alvinellidae</taxon>
        <taxon>Paralvinella</taxon>
    </lineage>
</organism>
<evidence type="ECO:0000313" key="2">
    <source>
        <dbReference type="EMBL" id="KAK2148820.1"/>
    </source>
</evidence>
<proteinExistence type="inferred from homology"/>
<evidence type="ECO:0008006" key="4">
    <source>
        <dbReference type="Google" id="ProtNLM"/>
    </source>
</evidence>
<reference evidence="2" key="1">
    <citation type="journal article" date="2023" name="Mol. Biol. Evol.">
        <title>Third-Generation Sequencing Reveals the Adaptive Role of the Epigenome in Three Deep-Sea Polychaetes.</title>
        <authorList>
            <person name="Perez M."/>
            <person name="Aroh O."/>
            <person name="Sun Y."/>
            <person name="Lan Y."/>
            <person name="Juniper S.K."/>
            <person name="Young C.R."/>
            <person name="Angers B."/>
            <person name="Qian P.Y."/>
        </authorList>
    </citation>
    <scope>NUCLEOTIDE SEQUENCE</scope>
    <source>
        <strain evidence="2">P08H-3</strain>
    </source>
</reference>
<gene>
    <name evidence="2" type="ORF">LSH36_481g03066</name>
</gene>
<name>A0AAD9JAQ6_9ANNE</name>
<dbReference type="PRINTS" id="PR00080">
    <property type="entry name" value="SDRFAMILY"/>
</dbReference>
<comment type="caution">
    <text evidence="2">The sequence shown here is derived from an EMBL/GenBank/DDBJ whole genome shotgun (WGS) entry which is preliminary data.</text>
</comment>
<dbReference type="Proteomes" id="UP001208570">
    <property type="component" value="Unassembled WGS sequence"/>
</dbReference>
<protein>
    <recommendedName>
        <fullName evidence="4">Dehydrogenase/reductase SDR family member 1</fullName>
    </recommendedName>
</protein>
<dbReference type="Gene3D" id="3.40.50.720">
    <property type="entry name" value="NAD(P)-binding Rossmann-like Domain"/>
    <property type="match status" value="1"/>
</dbReference>
<dbReference type="PRINTS" id="PR00081">
    <property type="entry name" value="GDHRDH"/>
</dbReference>
<evidence type="ECO:0000313" key="3">
    <source>
        <dbReference type="Proteomes" id="UP001208570"/>
    </source>
</evidence>
<comment type="similarity">
    <text evidence="1">Belongs to the short-chain dehydrogenases/reductases (SDR) family.</text>
</comment>
<accession>A0AAD9JAQ6</accession>
<dbReference type="Pfam" id="PF00106">
    <property type="entry name" value="adh_short"/>
    <property type="match status" value="1"/>
</dbReference>
<dbReference type="EMBL" id="JAODUP010000481">
    <property type="protein sequence ID" value="KAK2148820.1"/>
    <property type="molecule type" value="Genomic_DNA"/>
</dbReference>